<keyword evidence="1" id="KW-1133">Transmembrane helix</keyword>
<keyword evidence="1" id="KW-0812">Transmembrane</keyword>
<accession>A0A1M4TNM4</accession>
<feature type="transmembrane region" description="Helical" evidence="1">
    <location>
        <begin position="20"/>
        <end position="36"/>
    </location>
</feature>
<dbReference type="Pfam" id="PF13795">
    <property type="entry name" value="HupE_UreJ_2"/>
    <property type="match status" value="1"/>
</dbReference>
<dbReference type="AlphaFoldDB" id="A0A1M4TNM4"/>
<dbReference type="EMBL" id="FQUX01000001">
    <property type="protein sequence ID" value="SHE45897.1"/>
    <property type="molecule type" value="Genomic_DNA"/>
</dbReference>
<dbReference type="Proteomes" id="UP000184406">
    <property type="component" value="Unassembled WGS sequence"/>
</dbReference>
<feature type="transmembrane region" description="Helical" evidence="1">
    <location>
        <begin position="101"/>
        <end position="119"/>
    </location>
</feature>
<dbReference type="RefSeq" id="WP_072859984.1">
    <property type="nucleotide sequence ID" value="NZ_FQUX01000001.1"/>
</dbReference>
<evidence type="ECO:0000313" key="2">
    <source>
        <dbReference type="EMBL" id="SHE45897.1"/>
    </source>
</evidence>
<evidence type="ECO:0000256" key="1">
    <source>
        <dbReference type="SAM" id="Phobius"/>
    </source>
</evidence>
<keyword evidence="3" id="KW-1185">Reference proteome</keyword>
<feature type="transmembrane region" description="Helical" evidence="1">
    <location>
        <begin position="172"/>
        <end position="192"/>
    </location>
</feature>
<name>A0A1M4TNM4_9FLAO</name>
<dbReference type="OrthoDB" id="9808870at2"/>
<keyword evidence="1" id="KW-0472">Membrane</keyword>
<proteinExistence type="predicted"/>
<evidence type="ECO:0000313" key="3">
    <source>
        <dbReference type="Proteomes" id="UP000184406"/>
    </source>
</evidence>
<reference evidence="3" key="1">
    <citation type="submission" date="2016-11" db="EMBL/GenBank/DDBJ databases">
        <authorList>
            <person name="Varghese N."/>
            <person name="Submissions S."/>
        </authorList>
    </citation>
    <scope>NUCLEOTIDE SEQUENCE [LARGE SCALE GENOMIC DNA]</scope>
    <source>
        <strain evidence="3">DSM 17539</strain>
    </source>
</reference>
<sequence length="194" mass="21854">MGNFWFYIQMGLEHVLDLDAYDHILFLAALAVPFTFANWKKILVLATIFTITHCASLALSVYDVLLVDVGLIEFLIPITIFFTAIHNLFHAKKSAEHRNMVLYSVATGFFGLVHGFGFSNYFKMLMAGEEEKISPLLGFAAGIEFSQILILLAVLCANYIVRSLFAVKQPLFTQAMSIIILFITIPMLFATFPW</sequence>
<organism evidence="2 3">
    <name type="scientific">Arenibacter palladensis</name>
    <dbReference type="NCBI Taxonomy" id="237373"/>
    <lineage>
        <taxon>Bacteria</taxon>
        <taxon>Pseudomonadati</taxon>
        <taxon>Bacteroidota</taxon>
        <taxon>Flavobacteriia</taxon>
        <taxon>Flavobacteriales</taxon>
        <taxon>Flavobacteriaceae</taxon>
        <taxon>Arenibacter</taxon>
    </lineage>
</organism>
<dbReference type="InterPro" id="IPR032809">
    <property type="entry name" value="Put_HupE_UreJ"/>
</dbReference>
<feature type="transmembrane region" description="Helical" evidence="1">
    <location>
        <begin position="71"/>
        <end position="89"/>
    </location>
</feature>
<feature type="transmembrane region" description="Helical" evidence="1">
    <location>
        <begin position="43"/>
        <end position="65"/>
    </location>
</feature>
<protein>
    <submittedName>
        <fullName evidence="2">HupE / UreJ protein</fullName>
    </submittedName>
</protein>
<feature type="transmembrane region" description="Helical" evidence="1">
    <location>
        <begin position="139"/>
        <end position="160"/>
    </location>
</feature>
<gene>
    <name evidence="2" type="ORF">SAMN03080594_101313</name>
</gene>